<evidence type="ECO:0000256" key="14">
    <source>
        <dbReference type="ARBA" id="ARBA00023316"/>
    </source>
</evidence>
<dbReference type="InterPro" id="IPR038009">
    <property type="entry name" value="GlmU_C_LbH"/>
</dbReference>
<dbReference type="GO" id="GO:0000287">
    <property type="term" value="F:magnesium ion binding"/>
    <property type="evidence" value="ECO:0007669"/>
    <property type="project" value="UniProtKB-UniRule"/>
</dbReference>
<evidence type="ECO:0000256" key="2">
    <source>
        <dbReference type="ARBA" id="ARBA00007707"/>
    </source>
</evidence>
<comment type="catalytic activity">
    <reaction evidence="16 18">
        <text>N-acetyl-alpha-D-glucosamine 1-phosphate + UTP + H(+) = UDP-N-acetyl-alpha-D-glucosamine + diphosphate</text>
        <dbReference type="Rhea" id="RHEA:13509"/>
        <dbReference type="ChEBI" id="CHEBI:15378"/>
        <dbReference type="ChEBI" id="CHEBI:33019"/>
        <dbReference type="ChEBI" id="CHEBI:46398"/>
        <dbReference type="ChEBI" id="CHEBI:57705"/>
        <dbReference type="ChEBI" id="CHEBI:57776"/>
        <dbReference type="EC" id="2.7.7.23"/>
    </reaction>
</comment>
<dbReference type="PANTHER" id="PTHR43584">
    <property type="entry name" value="NUCLEOTIDYL TRANSFERASE"/>
    <property type="match status" value="1"/>
</dbReference>
<feature type="binding site" evidence="18">
    <location>
        <position position="456"/>
    </location>
    <ligand>
        <name>acetyl-CoA</name>
        <dbReference type="ChEBI" id="CHEBI:57288"/>
    </ligand>
</feature>
<feature type="region of interest" description="Linker" evidence="18">
    <location>
        <begin position="263"/>
        <end position="283"/>
    </location>
</feature>
<feature type="binding site" evidence="18">
    <location>
        <begin position="16"/>
        <end position="19"/>
    </location>
    <ligand>
        <name>UDP-N-acetyl-alpha-D-glucosamine</name>
        <dbReference type="ChEBI" id="CHEBI:57705"/>
    </ligand>
</feature>
<comment type="catalytic activity">
    <reaction evidence="15 18">
        <text>alpha-D-glucosamine 1-phosphate + acetyl-CoA = N-acetyl-alpha-D-glucosamine 1-phosphate + CoA + H(+)</text>
        <dbReference type="Rhea" id="RHEA:13725"/>
        <dbReference type="ChEBI" id="CHEBI:15378"/>
        <dbReference type="ChEBI" id="CHEBI:57287"/>
        <dbReference type="ChEBI" id="CHEBI:57288"/>
        <dbReference type="ChEBI" id="CHEBI:57776"/>
        <dbReference type="ChEBI" id="CHEBI:58516"/>
        <dbReference type="EC" id="2.3.1.157"/>
    </reaction>
</comment>
<dbReference type="InterPro" id="IPR011004">
    <property type="entry name" value="Trimer_LpxA-like_sf"/>
</dbReference>
<dbReference type="NCBIfam" id="TIGR01173">
    <property type="entry name" value="glmU"/>
    <property type="match status" value="1"/>
</dbReference>
<accession>A0A1H5UDQ0</accession>
<keyword evidence="7 18" id="KW-0479">Metal-binding</keyword>
<feature type="domain" description="MobA-like NTP transferase" evidence="19">
    <location>
        <begin position="14"/>
        <end position="155"/>
    </location>
</feature>
<feature type="binding site" evidence="18">
    <location>
        <position position="410"/>
    </location>
    <ligand>
        <name>UDP-N-acetyl-alpha-D-glucosamine</name>
        <dbReference type="ChEBI" id="CHEBI:57705"/>
    </ligand>
</feature>
<evidence type="ECO:0000256" key="12">
    <source>
        <dbReference type="ARBA" id="ARBA00023268"/>
    </source>
</evidence>
<evidence type="ECO:0000256" key="10">
    <source>
        <dbReference type="ARBA" id="ARBA00022960"/>
    </source>
</evidence>
<comment type="function">
    <text evidence="17 18">Catalyzes the last two sequential reactions in the de novo biosynthetic pathway for UDP-N-acetylglucosamine (UDP-GlcNAc). The C-terminal domain catalyzes the transfer of acetyl group from acetyl coenzyme A to glucosamine-1-phosphate (GlcN-1-P) to produce N-acetylglucosamine-1-phosphate (GlcNAc-1-P), which is converted into UDP-GlcNAc by the transfer of uridine 5-monophosphate (from uridine 5-triphosphate), a reaction catalyzed by the N-terminal domain.</text>
</comment>
<gene>
    <name evidence="18" type="primary">glmU</name>
    <name evidence="20" type="ORF">SAMN05421819_0951</name>
</gene>
<feature type="binding site" evidence="18">
    <location>
        <position position="82"/>
    </location>
    <ligand>
        <name>UDP-N-acetyl-alpha-D-glucosamine</name>
        <dbReference type="ChEBI" id="CHEBI:57705"/>
    </ligand>
</feature>
<evidence type="ECO:0000256" key="17">
    <source>
        <dbReference type="ARBA" id="ARBA00049628"/>
    </source>
</evidence>
<dbReference type="Proteomes" id="UP000236728">
    <property type="component" value="Unassembled WGS sequence"/>
</dbReference>
<evidence type="ECO:0000259" key="19">
    <source>
        <dbReference type="Pfam" id="PF12804"/>
    </source>
</evidence>
<comment type="similarity">
    <text evidence="2 18">In the C-terminal section; belongs to the transferase hexapeptide repeat family.</text>
</comment>
<dbReference type="SUPFAM" id="SSF51161">
    <property type="entry name" value="Trimeric LpxA-like enzymes"/>
    <property type="match status" value="1"/>
</dbReference>
<dbReference type="CDD" id="cd03353">
    <property type="entry name" value="LbH_GlmU_C"/>
    <property type="match status" value="1"/>
</dbReference>
<keyword evidence="6 18" id="KW-0548">Nucleotidyltransferase</keyword>
<evidence type="ECO:0000256" key="1">
    <source>
        <dbReference type="ARBA" id="ARBA00004496"/>
    </source>
</evidence>
<feature type="active site" description="Proton acceptor" evidence="18">
    <location>
        <position position="396"/>
    </location>
</feature>
<evidence type="ECO:0000256" key="18">
    <source>
        <dbReference type="HAMAP-Rule" id="MF_01631"/>
    </source>
</evidence>
<comment type="subunit">
    <text evidence="18">Homotrimer.</text>
</comment>
<dbReference type="InterPro" id="IPR029044">
    <property type="entry name" value="Nucleotide-diphossugar_trans"/>
</dbReference>
<protein>
    <recommendedName>
        <fullName evidence="18">Bifunctional protein GlmU</fullName>
    </recommendedName>
    <domain>
        <recommendedName>
            <fullName evidence="18">UDP-N-acetylglucosamine pyrophosphorylase</fullName>
            <ecNumber evidence="18">2.7.7.23</ecNumber>
        </recommendedName>
        <alternativeName>
            <fullName evidence="18">N-acetylglucosamine-1-phosphate uridyltransferase</fullName>
        </alternativeName>
    </domain>
    <domain>
        <recommendedName>
            <fullName evidence="18">Glucosamine-1-phosphate N-acetyltransferase</fullName>
            <ecNumber evidence="18">2.3.1.157</ecNumber>
        </recommendedName>
    </domain>
</protein>
<dbReference type="EC" id="2.3.1.157" evidence="18"/>
<feature type="binding site" evidence="18">
    <location>
        <position position="438"/>
    </location>
    <ligand>
        <name>acetyl-CoA</name>
        <dbReference type="ChEBI" id="CHEBI:57288"/>
    </ligand>
</feature>
<comment type="pathway">
    <text evidence="18">Nucleotide-sugar biosynthesis; UDP-N-acetyl-alpha-D-glucosamine biosynthesis; N-acetyl-alpha-D-glucosamine 1-phosphate from alpha-D-glucosamine 6-phosphate (route II): step 2/2.</text>
</comment>
<evidence type="ECO:0000256" key="8">
    <source>
        <dbReference type="ARBA" id="ARBA00022737"/>
    </source>
</evidence>
<dbReference type="GO" id="GO:0016020">
    <property type="term" value="C:membrane"/>
    <property type="evidence" value="ECO:0007669"/>
    <property type="project" value="GOC"/>
</dbReference>
<dbReference type="Pfam" id="PF14602">
    <property type="entry name" value="Hexapep_2"/>
    <property type="match status" value="1"/>
</dbReference>
<feature type="binding site" evidence="18">
    <location>
        <position position="399"/>
    </location>
    <ligand>
        <name>UDP-N-acetyl-alpha-D-glucosamine</name>
        <dbReference type="ChEBI" id="CHEBI:57705"/>
    </ligand>
</feature>
<organism evidence="20 21">
    <name type="scientific">Bryocella elongata</name>
    <dbReference type="NCBI Taxonomy" id="863522"/>
    <lineage>
        <taxon>Bacteria</taxon>
        <taxon>Pseudomonadati</taxon>
        <taxon>Acidobacteriota</taxon>
        <taxon>Terriglobia</taxon>
        <taxon>Terriglobales</taxon>
        <taxon>Acidobacteriaceae</taxon>
        <taxon>Bryocella</taxon>
    </lineage>
</organism>
<feature type="binding site" evidence="18">
    <location>
        <position position="473"/>
    </location>
    <ligand>
        <name>acetyl-CoA</name>
        <dbReference type="ChEBI" id="CHEBI:57288"/>
    </ligand>
</feature>
<evidence type="ECO:0000256" key="9">
    <source>
        <dbReference type="ARBA" id="ARBA00022842"/>
    </source>
</evidence>
<feature type="binding site" evidence="18">
    <location>
        <position position="260"/>
    </location>
    <ligand>
        <name>Mg(2+)</name>
        <dbReference type="ChEBI" id="CHEBI:18420"/>
    </ligand>
</feature>
<proteinExistence type="inferred from homology"/>
<feature type="region of interest" description="N-acetyltransferase" evidence="18">
    <location>
        <begin position="284"/>
        <end position="508"/>
    </location>
</feature>
<comment type="cofactor">
    <cofactor evidence="18">
        <name>Mg(2+)</name>
        <dbReference type="ChEBI" id="CHEBI:18420"/>
    </cofactor>
    <text evidence="18">Binds 1 Mg(2+) ion per subunit.</text>
</comment>
<dbReference type="Gene3D" id="2.160.10.10">
    <property type="entry name" value="Hexapeptide repeat proteins"/>
    <property type="match status" value="1"/>
</dbReference>
<sequence>MMVGDMDTNAFGVAILAAGKGTRLKSKRPKVLHEIGGQSLLRHVIAAAKSVAAPQEIFCIIGHEAEKVRAAVADTGVRFVLQTEQRGTGHAMQVVKEEFARLAAAGEKLPEHLMVLSGDVPLIRPTTLEALASFHRGEDAAMTILTAEPHDPFGYGRVIRKGGPGSSYAREGREAPSAPGIVEAIVEQRDLKPEQRSVREINSGIYCFRTSALFNYLDRLSTNNANGEYYLTDVAGLMVAEGLRVVALKAESVDEVLGANTIAEMMHLDAAMRRAIAGKLMAQGVTIFRPDTCVIDSEVEIGADTVIEPFVQILGLTKIGPDCRVRSYSVIKDSVIGAGTLIRNGVLMEDAIIGEAALIGPYAHIRPGSDIGEAAHIGNFVETKKMQLGRGSKANHLSYLGDAVIGSGVNIGAGAITCNYDGVHKHTTTIGDGVFIGSDSTLVAPMTVGDGAYVAAGSCITDDVPAGALALGRSRQVTKEGWATAKKAERDAGKVSADPAADAIKGKV</sequence>
<dbReference type="InterPro" id="IPR005882">
    <property type="entry name" value="Bifunctional_GlmU"/>
</dbReference>
<dbReference type="GO" id="GO:0005737">
    <property type="term" value="C:cytoplasm"/>
    <property type="evidence" value="ECO:0007669"/>
    <property type="project" value="UniProtKB-SubCell"/>
</dbReference>
<feature type="binding site" evidence="18">
    <location>
        <position position="156"/>
    </location>
    <ligand>
        <name>UDP-N-acetyl-alpha-D-glucosamine</name>
        <dbReference type="ChEBI" id="CHEBI:57705"/>
    </ligand>
</feature>
<keyword evidence="14 18" id="KW-0961">Cell wall biogenesis/degradation</keyword>
<dbReference type="GO" id="GO:0008360">
    <property type="term" value="P:regulation of cell shape"/>
    <property type="evidence" value="ECO:0007669"/>
    <property type="project" value="UniProtKB-KW"/>
</dbReference>
<keyword evidence="10 18" id="KW-0133">Cell shape</keyword>
<dbReference type="EC" id="2.7.7.23" evidence="18"/>
<dbReference type="HAMAP" id="MF_01631">
    <property type="entry name" value="GlmU"/>
    <property type="match status" value="1"/>
</dbReference>
<dbReference type="Pfam" id="PF00132">
    <property type="entry name" value="Hexapep"/>
    <property type="match status" value="1"/>
</dbReference>
<dbReference type="GO" id="GO:0009252">
    <property type="term" value="P:peptidoglycan biosynthetic process"/>
    <property type="evidence" value="ECO:0007669"/>
    <property type="project" value="UniProtKB-UniRule"/>
</dbReference>
<dbReference type="InterPro" id="IPR025877">
    <property type="entry name" value="MobA-like_NTP_Trfase"/>
</dbReference>
<dbReference type="SUPFAM" id="SSF53448">
    <property type="entry name" value="Nucleotide-diphospho-sugar transferases"/>
    <property type="match status" value="1"/>
</dbReference>
<evidence type="ECO:0000256" key="13">
    <source>
        <dbReference type="ARBA" id="ARBA00023315"/>
    </source>
</evidence>
<comment type="subcellular location">
    <subcellularLocation>
        <location evidence="1 18">Cytoplasm</location>
    </subcellularLocation>
</comment>
<evidence type="ECO:0000256" key="4">
    <source>
        <dbReference type="ARBA" id="ARBA00022490"/>
    </source>
</evidence>
<evidence type="ECO:0000313" key="21">
    <source>
        <dbReference type="Proteomes" id="UP000236728"/>
    </source>
</evidence>
<evidence type="ECO:0000256" key="16">
    <source>
        <dbReference type="ARBA" id="ARBA00048493"/>
    </source>
</evidence>
<feature type="binding site" evidence="18">
    <location>
        <position position="260"/>
    </location>
    <ligand>
        <name>UDP-N-acetyl-alpha-D-glucosamine</name>
        <dbReference type="ChEBI" id="CHEBI:57705"/>
    </ligand>
</feature>
<reference evidence="20 21" key="1">
    <citation type="submission" date="2016-10" db="EMBL/GenBank/DDBJ databases">
        <authorList>
            <person name="de Groot N.N."/>
        </authorList>
    </citation>
    <scope>NUCLEOTIDE SEQUENCE [LARGE SCALE GENOMIC DNA]</scope>
    <source>
        <strain evidence="20 21">DSM 22489</strain>
    </source>
</reference>
<feature type="binding site" evidence="18">
    <location>
        <position position="366"/>
    </location>
    <ligand>
        <name>UDP-N-acetyl-alpha-D-glucosamine</name>
        <dbReference type="ChEBI" id="CHEBI:57705"/>
    </ligand>
</feature>
<keyword evidence="21" id="KW-1185">Reference proteome</keyword>
<keyword evidence="11 18" id="KW-0573">Peptidoglycan synthesis</keyword>
<feature type="binding site" evidence="18">
    <location>
        <position position="30"/>
    </location>
    <ligand>
        <name>UDP-N-acetyl-alpha-D-glucosamine</name>
        <dbReference type="ChEBI" id="CHEBI:57705"/>
    </ligand>
</feature>
<evidence type="ECO:0000313" key="20">
    <source>
        <dbReference type="EMBL" id="SEF72397.1"/>
    </source>
</evidence>
<feature type="binding site" evidence="18">
    <location>
        <position position="187"/>
    </location>
    <ligand>
        <name>UDP-N-acetyl-alpha-D-glucosamine</name>
        <dbReference type="ChEBI" id="CHEBI:57705"/>
    </ligand>
</feature>
<evidence type="ECO:0000256" key="6">
    <source>
        <dbReference type="ARBA" id="ARBA00022695"/>
    </source>
</evidence>
<evidence type="ECO:0000256" key="7">
    <source>
        <dbReference type="ARBA" id="ARBA00022723"/>
    </source>
</evidence>
<dbReference type="AlphaFoldDB" id="A0A1H5UDQ0"/>
<keyword evidence="5 18" id="KW-0808">Transferase</keyword>
<feature type="binding site" evidence="18">
    <location>
        <begin position="419"/>
        <end position="420"/>
    </location>
    <ligand>
        <name>acetyl-CoA</name>
        <dbReference type="ChEBI" id="CHEBI:57288"/>
    </ligand>
</feature>
<dbReference type="InterPro" id="IPR050065">
    <property type="entry name" value="GlmU-like"/>
</dbReference>
<evidence type="ECO:0000256" key="11">
    <source>
        <dbReference type="ARBA" id="ARBA00022984"/>
    </source>
</evidence>
<comment type="pathway">
    <text evidence="18">Nucleotide-sugar biosynthesis; UDP-N-acetyl-alpha-D-glucosamine biosynthesis; UDP-N-acetyl-alpha-D-glucosamine from N-acetyl-alpha-D-glucosamine 1-phosphate: step 1/1.</text>
</comment>
<feature type="binding site" evidence="18">
    <location>
        <position position="413"/>
    </location>
    <ligand>
        <name>acetyl-CoA</name>
        <dbReference type="ChEBI" id="CHEBI:57288"/>
    </ligand>
</feature>
<dbReference type="GO" id="GO:0006048">
    <property type="term" value="P:UDP-N-acetylglucosamine biosynthetic process"/>
    <property type="evidence" value="ECO:0007669"/>
    <property type="project" value="UniProtKB-UniPathway"/>
</dbReference>
<comment type="pathway">
    <text evidence="18">Bacterial outer membrane biogenesis; LPS lipid A biosynthesis.</text>
</comment>
<keyword evidence="9 18" id="KW-0460">Magnesium</keyword>
<dbReference type="UniPathway" id="UPA00973"/>
<feature type="binding site" evidence="18">
    <location>
        <position position="119"/>
    </location>
    <ligand>
        <name>Mg(2+)</name>
        <dbReference type="ChEBI" id="CHEBI:18420"/>
    </ligand>
</feature>
<evidence type="ECO:0000256" key="3">
    <source>
        <dbReference type="ARBA" id="ARBA00007947"/>
    </source>
</evidence>
<feature type="binding site" evidence="18">
    <location>
        <begin position="117"/>
        <end position="119"/>
    </location>
    <ligand>
        <name>UDP-N-acetyl-alpha-D-glucosamine</name>
        <dbReference type="ChEBI" id="CHEBI:57705"/>
    </ligand>
</feature>
<dbReference type="GO" id="GO:0009245">
    <property type="term" value="P:lipid A biosynthetic process"/>
    <property type="evidence" value="ECO:0007669"/>
    <property type="project" value="UniProtKB-UniRule"/>
</dbReference>
<dbReference type="UniPathway" id="UPA00113">
    <property type="reaction ID" value="UER00532"/>
</dbReference>
<dbReference type="Gene3D" id="3.90.550.10">
    <property type="entry name" value="Spore Coat Polysaccharide Biosynthesis Protein SpsA, Chain A"/>
    <property type="match status" value="1"/>
</dbReference>
<feature type="binding site" evidence="18">
    <location>
        <position position="202"/>
    </location>
    <ligand>
        <name>UDP-N-acetyl-alpha-D-glucosamine</name>
        <dbReference type="ChEBI" id="CHEBI:57705"/>
    </ligand>
</feature>
<feature type="binding site" evidence="18">
    <location>
        <position position="384"/>
    </location>
    <ligand>
        <name>UDP-N-acetyl-alpha-D-glucosamine</name>
        <dbReference type="ChEBI" id="CHEBI:57705"/>
    </ligand>
</feature>
<dbReference type="Pfam" id="PF12804">
    <property type="entry name" value="NTP_transf_3"/>
    <property type="match status" value="1"/>
</dbReference>
<evidence type="ECO:0000256" key="15">
    <source>
        <dbReference type="ARBA" id="ARBA00048247"/>
    </source>
</evidence>
<dbReference type="GO" id="GO:0019134">
    <property type="term" value="F:glucosamine-1-phosphate N-acetyltransferase activity"/>
    <property type="evidence" value="ECO:0007669"/>
    <property type="project" value="UniProtKB-UniRule"/>
</dbReference>
<name>A0A1H5UDQ0_9BACT</name>
<keyword evidence="8 18" id="KW-0677">Repeat</keyword>
<keyword evidence="4 18" id="KW-0963">Cytoplasm</keyword>
<dbReference type="GO" id="GO:0003977">
    <property type="term" value="F:UDP-N-acetylglucosamine diphosphorylase activity"/>
    <property type="evidence" value="ECO:0007669"/>
    <property type="project" value="UniProtKB-UniRule"/>
</dbReference>
<feature type="region of interest" description="Pyrophosphorylase" evidence="18">
    <location>
        <begin position="1"/>
        <end position="262"/>
    </location>
</feature>
<evidence type="ECO:0000256" key="5">
    <source>
        <dbReference type="ARBA" id="ARBA00022679"/>
    </source>
</evidence>
<keyword evidence="13 18" id="KW-0012">Acyltransferase</keyword>
<dbReference type="GO" id="GO:0000902">
    <property type="term" value="P:cell morphogenesis"/>
    <property type="evidence" value="ECO:0007669"/>
    <property type="project" value="UniProtKB-UniRule"/>
</dbReference>
<dbReference type="PANTHER" id="PTHR43584:SF3">
    <property type="entry name" value="BIFUNCTIONAL PROTEIN GLMU"/>
    <property type="match status" value="1"/>
</dbReference>
<dbReference type="CDD" id="cd02540">
    <property type="entry name" value="GT2_GlmU_N_bac"/>
    <property type="match status" value="1"/>
</dbReference>
<comment type="similarity">
    <text evidence="3 18">In the N-terminal section; belongs to the N-acetylglucosamine-1-phosphate uridyltransferase family.</text>
</comment>
<dbReference type="EMBL" id="FNVA01000001">
    <property type="protein sequence ID" value="SEF72397.1"/>
    <property type="molecule type" value="Genomic_DNA"/>
</dbReference>
<dbReference type="InterPro" id="IPR001451">
    <property type="entry name" value="Hexapep"/>
</dbReference>
<dbReference type="GO" id="GO:0071555">
    <property type="term" value="P:cell wall organization"/>
    <property type="evidence" value="ECO:0007669"/>
    <property type="project" value="UniProtKB-KW"/>
</dbReference>
<keyword evidence="12 18" id="KW-0511">Multifunctional enzyme</keyword>
<feature type="binding site" evidence="18">
    <location>
        <begin position="87"/>
        <end position="88"/>
    </location>
    <ligand>
        <name>UDP-N-acetyl-alpha-D-glucosamine</name>
        <dbReference type="ChEBI" id="CHEBI:57705"/>
    </ligand>
</feature>